<feature type="domain" description="DUF5940" evidence="1">
    <location>
        <begin position="342"/>
        <end position="478"/>
    </location>
</feature>
<dbReference type="GO" id="GO:0016746">
    <property type="term" value="F:acyltransferase activity"/>
    <property type="evidence" value="ECO:0007669"/>
    <property type="project" value="InterPro"/>
</dbReference>
<dbReference type="Gene3D" id="3.40.47.10">
    <property type="match status" value="1"/>
</dbReference>
<evidence type="ECO:0000259" key="1">
    <source>
        <dbReference type="Pfam" id="PF19364"/>
    </source>
</evidence>
<organism evidence="2 3">
    <name type="scientific">Candidatus Segetimicrobium genomatis</name>
    <dbReference type="NCBI Taxonomy" id="2569760"/>
    <lineage>
        <taxon>Bacteria</taxon>
        <taxon>Bacillati</taxon>
        <taxon>Candidatus Sysuimicrobiota</taxon>
        <taxon>Candidatus Sysuimicrobiia</taxon>
        <taxon>Candidatus Sysuimicrobiales</taxon>
        <taxon>Candidatus Segetimicrobiaceae</taxon>
        <taxon>Candidatus Segetimicrobium</taxon>
    </lineage>
</organism>
<dbReference type="Proteomes" id="UP000318509">
    <property type="component" value="Unassembled WGS sequence"/>
</dbReference>
<dbReference type="SUPFAM" id="SSF53901">
    <property type="entry name" value="Thiolase-like"/>
    <property type="match status" value="1"/>
</dbReference>
<comment type="caution">
    <text evidence="2">The sequence shown here is derived from an EMBL/GenBank/DDBJ whole genome shotgun (WGS) entry which is preliminary data.</text>
</comment>
<reference evidence="2 3" key="1">
    <citation type="journal article" date="2019" name="Nat. Microbiol.">
        <title>Mediterranean grassland soil C-N compound turnover is dependent on rainfall and depth, and is mediated by genomically divergent microorganisms.</title>
        <authorList>
            <person name="Diamond S."/>
            <person name="Andeer P.F."/>
            <person name="Li Z."/>
            <person name="Crits-Christoph A."/>
            <person name="Burstein D."/>
            <person name="Anantharaman K."/>
            <person name="Lane K.R."/>
            <person name="Thomas B.C."/>
            <person name="Pan C."/>
            <person name="Northen T.R."/>
            <person name="Banfield J.F."/>
        </authorList>
    </citation>
    <scope>NUCLEOTIDE SEQUENCE [LARGE SCALE GENOMIC DNA]</scope>
    <source>
        <strain evidence="2">NP_3</strain>
    </source>
</reference>
<evidence type="ECO:0000313" key="2">
    <source>
        <dbReference type="EMBL" id="TMI94103.1"/>
    </source>
</evidence>
<dbReference type="Pfam" id="PF19364">
    <property type="entry name" value="DUF5940"/>
    <property type="match status" value="1"/>
</dbReference>
<dbReference type="AlphaFoldDB" id="A0A537KEB5"/>
<evidence type="ECO:0000313" key="3">
    <source>
        <dbReference type="Proteomes" id="UP000318509"/>
    </source>
</evidence>
<dbReference type="EMBL" id="VBAK01000009">
    <property type="protein sequence ID" value="TMI94103.1"/>
    <property type="molecule type" value="Genomic_DNA"/>
</dbReference>
<dbReference type="InterPro" id="IPR045984">
    <property type="entry name" value="DUF5940"/>
</dbReference>
<dbReference type="InterPro" id="IPR016039">
    <property type="entry name" value="Thiolase-like"/>
</dbReference>
<proteinExistence type="predicted"/>
<accession>A0A537KEB5</accession>
<protein>
    <submittedName>
        <fullName evidence="2">Glycine reductase</fullName>
    </submittedName>
</protein>
<sequence length="481" mass="50152">MRAARFAVAHVPGLVLSGSKPRRDIAAGGAEIRAALERRLRSFEDAVGYPPHQVLLGALPPEALREIPRPWHLRPLPGARPAGPGGTMIDELGFYAWLARADTARLVHFTEEFAEGLRPRLGDAPISTMGSADLRGAIERRAEPLHLRDGRLIGAVMPGHDEDDSLAAPILLENFAAKTTGALALRCLLDAGRDAAAGDPPAGEDHPVDYLIGCGEEAVGDRYQRGGGSLAKAIGELAGVRTAGACDVKAFCAGPLHGLLLAGALVAGGVCRRVVVVAGGSLAKLGMKCRGHLAAGYPLLEDVLVGAAIDVAADDGRSPFLRMDTAAVHRIADGTAPHQMAQVLTVVPLRAAGLALGDVDRYAVELHNPDITEPAGSGDVPARNYQMIAALAAQAGEIARSEIPAFAAAHGMPGFSPTQGHIASAIAYLHHAVTGLTRGPFTRVQLVAKGSLFLGRMTELTDGVSILLERNAAQESERRTA</sequence>
<gene>
    <name evidence="2" type="ORF">E6H00_00230</name>
</gene>
<dbReference type="NCBIfam" id="NF040746">
    <property type="entry name" value="reduct_C_beta"/>
    <property type="match status" value="1"/>
</dbReference>
<name>A0A537KEB5_9BACT</name>